<name>A0A0E9XZT6_ANGAN</name>
<dbReference type="EMBL" id="GBXM01001222">
    <property type="protein sequence ID" value="JAI07356.1"/>
    <property type="molecule type" value="Transcribed_RNA"/>
</dbReference>
<sequence>MSGSSCCYGILHYITGIWQTLLSRAMYNKMYNHNQEQVCRKP</sequence>
<reference evidence="1" key="1">
    <citation type="submission" date="2014-11" db="EMBL/GenBank/DDBJ databases">
        <authorList>
            <person name="Amaro Gonzalez C."/>
        </authorList>
    </citation>
    <scope>NUCLEOTIDE SEQUENCE</scope>
</reference>
<reference evidence="1" key="2">
    <citation type="journal article" date="2015" name="Fish Shellfish Immunol.">
        <title>Early steps in the European eel (Anguilla anguilla)-Vibrio vulnificus interaction in the gills: Role of the RtxA13 toxin.</title>
        <authorList>
            <person name="Callol A."/>
            <person name="Pajuelo D."/>
            <person name="Ebbesson L."/>
            <person name="Teles M."/>
            <person name="MacKenzie S."/>
            <person name="Amaro C."/>
        </authorList>
    </citation>
    <scope>NUCLEOTIDE SEQUENCE</scope>
</reference>
<proteinExistence type="predicted"/>
<protein>
    <submittedName>
        <fullName evidence="1">Uncharacterized protein</fullName>
    </submittedName>
</protein>
<organism evidence="1">
    <name type="scientific">Anguilla anguilla</name>
    <name type="common">European freshwater eel</name>
    <name type="synonym">Muraena anguilla</name>
    <dbReference type="NCBI Taxonomy" id="7936"/>
    <lineage>
        <taxon>Eukaryota</taxon>
        <taxon>Metazoa</taxon>
        <taxon>Chordata</taxon>
        <taxon>Craniata</taxon>
        <taxon>Vertebrata</taxon>
        <taxon>Euteleostomi</taxon>
        <taxon>Actinopterygii</taxon>
        <taxon>Neopterygii</taxon>
        <taxon>Teleostei</taxon>
        <taxon>Anguilliformes</taxon>
        <taxon>Anguillidae</taxon>
        <taxon>Anguilla</taxon>
    </lineage>
</organism>
<evidence type="ECO:0000313" key="1">
    <source>
        <dbReference type="EMBL" id="JAI07356.1"/>
    </source>
</evidence>
<accession>A0A0E9XZT6</accession>
<dbReference type="AlphaFoldDB" id="A0A0E9XZT6"/>